<feature type="compositionally biased region" description="Low complexity" evidence="1">
    <location>
        <begin position="193"/>
        <end position="207"/>
    </location>
</feature>
<gene>
    <name evidence="2" type="ORF">EEDITHA_LOCUS10582</name>
</gene>
<feature type="region of interest" description="Disordered" evidence="1">
    <location>
        <begin position="170"/>
        <end position="210"/>
    </location>
</feature>
<feature type="region of interest" description="Disordered" evidence="1">
    <location>
        <begin position="113"/>
        <end position="133"/>
    </location>
</feature>
<comment type="caution">
    <text evidence="2">The sequence shown here is derived from an EMBL/GenBank/DDBJ whole genome shotgun (WGS) entry which is preliminary data.</text>
</comment>
<proteinExistence type="predicted"/>
<dbReference type="AlphaFoldDB" id="A0AAU9UE67"/>
<evidence type="ECO:0000313" key="2">
    <source>
        <dbReference type="EMBL" id="CAH2095090.1"/>
    </source>
</evidence>
<evidence type="ECO:0000256" key="1">
    <source>
        <dbReference type="SAM" id="MobiDB-lite"/>
    </source>
</evidence>
<protein>
    <submittedName>
        <fullName evidence="2">Uncharacterized protein</fullName>
    </submittedName>
</protein>
<name>A0AAU9UE67_EUPED</name>
<accession>A0AAU9UE67</accession>
<sequence length="380" mass="43456">MVVPMQPGALHAPITITTSCVSAKGSTHEVSEKRSDRRLSKRDATIFIESYPIEPIYKHRPNVIYRRVSKQRYKSPKPKYGPPVYKYRTKPRKPVKKYRGPLKPIYGPPSYKWRPTKPKYGPPKPIKYKPKPIYGRPKKAPQISYYSPEPAGFGEPPTELTIDYQSAKQNFAEPPTDSYGSPLSEAALNPIVPEDFSPPTSFSDPSSIDNLETNFGQDFSSWQNFQSDSFDTSVAYSKKRPTFTKPQSFDLADENFDLNPYSQNDKHEDFIEENPFERKKKAHYVKESFKTKSRKLKPVETEIEDEVVVGGRYAEPPARLVPKHRQSYSIQSDDDDFIPYQGYIHPDVAVSATISPYVNYKHSNMAFSPQNLNDAFSIVH</sequence>
<keyword evidence="3" id="KW-1185">Reference proteome</keyword>
<dbReference type="EMBL" id="CAKOGL010000015">
    <property type="protein sequence ID" value="CAH2095090.1"/>
    <property type="molecule type" value="Genomic_DNA"/>
</dbReference>
<evidence type="ECO:0000313" key="3">
    <source>
        <dbReference type="Proteomes" id="UP001153954"/>
    </source>
</evidence>
<dbReference type="Proteomes" id="UP001153954">
    <property type="component" value="Unassembled WGS sequence"/>
</dbReference>
<organism evidence="2 3">
    <name type="scientific">Euphydryas editha</name>
    <name type="common">Edith's checkerspot</name>
    <dbReference type="NCBI Taxonomy" id="104508"/>
    <lineage>
        <taxon>Eukaryota</taxon>
        <taxon>Metazoa</taxon>
        <taxon>Ecdysozoa</taxon>
        <taxon>Arthropoda</taxon>
        <taxon>Hexapoda</taxon>
        <taxon>Insecta</taxon>
        <taxon>Pterygota</taxon>
        <taxon>Neoptera</taxon>
        <taxon>Endopterygota</taxon>
        <taxon>Lepidoptera</taxon>
        <taxon>Glossata</taxon>
        <taxon>Ditrysia</taxon>
        <taxon>Papilionoidea</taxon>
        <taxon>Nymphalidae</taxon>
        <taxon>Nymphalinae</taxon>
        <taxon>Euphydryas</taxon>
    </lineage>
</organism>
<reference evidence="2" key="1">
    <citation type="submission" date="2022-03" db="EMBL/GenBank/DDBJ databases">
        <authorList>
            <person name="Tunstrom K."/>
        </authorList>
    </citation>
    <scope>NUCLEOTIDE SEQUENCE</scope>
</reference>